<feature type="region of interest" description="Disordered" evidence="1">
    <location>
        <begin position="23"/>
        <end position="55"/>
    </location>
</feature>
<gene>
    <name evidence="2" type="ORF">BaRGS_00007661</name>
</gene>
<organism evidence="2 3">
    <name type="scientific">Batillaria attramentaria</name>
    <dbReference type="NCBI Taxonomy" id="370345"/>
    <lineage>
        <taxon>Eukaryota</taxon>
        <taxon>Metazoa</taxon>
        <taxon>Spiralia</taxon>
        <taxon>Lophotrochozoa</taxon>
        <taxon>Mollusca</taxon>
        <taxon>Gastropoda</taxon>
        <taxon>Caenogastropoda</taxon>
        <taxon>Sorbeoconcha</taxon>
        <taxon>Cerithioidea</taxon>
        <taxon>Batillariidae</taxon>
        <taxon>Batillaria</taxon>
    </lineage>
</organism>
<keyword evidence="3" id="KW-1185">Reference proteome</keyword>
<sequence>MLCGECQRTTKHSRGRASSFKVNWGVPISRRQGPEVHTKTAHSIHTPRPRGVQLLPPGHESSVFFSLSHSGTFGLHSENNVLSGSSRGAVESSVGQQSRNPGFKTAKSWVRHSKV</sequence>
<feature type="compositionally biased region" description="Basic residues" evidence="1">
    <location>
        <begin position="39"/>
        <end position="48"/>
    </location>
</feature>
<proteinExistence type="predicted"/>
<feature type="region of interest" description="Disordered" evidence="1">
    <location>
        <begin position="84"/>
        <end position="115"/>
    </location>
</feature>
<evidence type="ECO:0000313" key="3">
    <source>
        <dbReference type="Proteomes" id="UP001519460"/>
    </source>
</evidence>
<evidence type="ECO:0000256" key="1">
    <source>
        <dbReference type="SAM" id="MobiDB-lite"/>
    </source>
</evidence>
<accession>A0ABD0LNZ2</accession>
<dbReference type="Proteomes" id="UP001519460">
    <property type="component" value="Unassembled WGS sequence"/>
</dbReference>
<dbReference type="AlphaFoldDB" id="A0ABD0LNZ2"/>
<name>A0ABD0LNZ2_9CAEN</name>
<evidence type="ECO:0008006" key="4">
    <source>
        <dbReference type="Google" id="ProtNLM"/>
    </source>
</evidence>
<protein>
    <recommendedName>
        <fullName evidence="4">Ribosomal protein L2</fullName>
    </recommendedName>
</protein>
<reference evidence="2 3" key="1">
    <citation type="journal article" date="2023" name="Sci. Data">
        <title>Genome assembly of the Korean intertidal mud-creeper Batillaria attramentaria.</title>
        <authorList>
            <person name="Patra A.K."/>
            <person name="Ho P.T."/>
            <person name="Jun S."/>
            <person name="Lee S.J."/>
            <person name="Kim Y."/>
            <person name="Won Y.J."/>
        </authorList>
    </citation>
    <scope>NUCLEOTIDE SEQUENCE [LARGE SCALE GENOMIC DNA]</scope>
    <source>
        <strain evidence="2">Wonlab-2016</strain>
    </source>
</reference>
<comment type="caution">
    <text evidence="2">The sequence shown here is derived from an EMBL/GenBank/DDBJ whole genome shotgun (WGS) entry which is preliminary data.</text>
</comment>
<dbReference type="EMBL" id="JACVVK020000033">
    <property type="protein sequence ID" value="KAK7501176.1"/>
    <property type="molecule type" value="Genomic_DNA"/>
</dbReference>
<evidence type="ECO:0000313" key="2">
    <source>
        <dbReference type="EMBL" id="KAK7501176.1"/>
    </source>
</evidence>